<comment type="caution">
    <text evidence="2">The sequence shown here is derived from an EMBL/GenBank/DDBJ whole genome shotgun (WGS) entry which is preliminary data.</text>
</comment>
<dbReference type="EMBL" id="ASHM01182198">
    <property type="protein sequence ID" value="PNX65584.1"/>
    <property type="molecule type" value="Genomic_DNA"/>
</dbReference>
<evidence type="ECO:0000313" key="3">
    <source>
        <dbReference type="Proteomes" id="UP000236291"/>
    </source>
</evidence>
<feature type="compositionally biased region" description="Polar residues" evidence="1">
    <location>
        <begin position="25"/>
        <end position="43"/>
    </location>
</feature>
<feature type="non-terminal residue" evidence="2">
    <location>
        <position position="1"/>
    </location>
</feature>
<reference evidence="2 3" key="1">
    <citation type="journal article" date="2014" name="Am. J. Bot.">
        <title>Genome assembly and annotation for red clover (Trifolium pratense; Fabaceae).</title>
        <authorList>
            <person name="Istvanek J."/>
            <person name="Jaros M."/>
            <person name="Krenek A."/>
            <person name="Repkova J."/>
        </authorList>
    </citation>
    <scope>NUCLEOTIDE SEQUENCE [LARGE SCALE GENOMIC DNA]</scope>
    <source>
        <strain evidence="3">cv. Tatra</strain>
        <tissue evidence="2">Young leaves</tissue>
    </source>
</reference>
<sequence length="66" mass="7301">EATPEAEVQEDFVMPDATLNELDNMPQQNINPEDIISNKSSGDTLKDSETTVSEKIIPEPSQDQPE</sequence>
<gene>
    <name evidence="2" type="ORF">L195_g062674</name>
</gene>
<dbReference type="AlphaFoldDB" id="A0A2K3KH14"/>
<reference evidence="2 3" key="2">
    <citation type="journal article" date="2017" name="Front. Plant Sci.">
        <title>Gene Classification and Mining of Molecular Markers Useful in Red Clover (Trifolium pratense) Breeding.</title>
        <authorList>
            <person name="Istvanek J."/>
            <person name="Dluhosova J."/>
            <person name="Dluhos P."/>
            <person name="Patkova L."/>
            <person name="Nedelnik J."/>
            <person name="Repkova J."/>
        </authorList>
    </citation>
    <scope>NUCLEOTIDE SEQUENCE [LARGE SCALE GENOMIC DNA]</scope>
    <source>
        <strain evidence="3">cv. Tatra</strain>
        <tissue evidence="2">Young leaves</tissue>
    </source>
</reference>
<feature type="non-terminal residue" evidence="2">
    <location>
        <position position="66"/>
    </location>
</feature>
<proteinExistence type="predicted"/>
<evidence type="ECO:0000313" key="2">
    <source>
        <dbReference type="EMBL" id="PNX65584.1"/>
    </source>
</evidence>
<accession>A0A2K3KH14</accession>
<organism evidence="2 3">
    <name type="scientific">Trifolium pratense</name>
    <name type="common">Red clover</name>
    <dbReference type="NCBI Taxonomy" id="57577"/>
    <lineage>
        <taxon>Eukaryota</taxon>
        <taxon>Viridiplantae</taxon>
        <taxon>Streptophyta</taxon>
        <taxon>Embryophyta</taxon>
        <taxon>Tracheophyta</taxon>
        <taxon>Spermatophyta</taxon>
        <taxon>Magnoliopsida</taxon>
        <taxon>eudicotyledons</taxon>
        <taxon>Gunneridae</taxon>
        <taxon>Pentapetalae</taxon>
        <taxon>rosids</taxon>
        <taxon>fabids</taxon>
        <taxon>Fabales</taxon>
        <taxon>Fabaceae</taxon>
        <taxon>Papilionoideae</taxon>
        <taxon>50 kb inversion clade</taxon>
        <taxon>NPAAA clade</taxon>
        <taxon>Hologalegina</taxon>
        <taxon>IRL clade</taxon>
        <taxon>Trifolieae</taxon>
        <taxon>Trifolium</taxon>
    </lineage>
</organism>
<feature type="region of interest" description="Disordered" evidence="1">
    <location>
        <begin position="22"/>
        <end position="66"/>
    </location>
</feature>
<name>A0A2K3KH14_TRIPR</name>
<protein>
    <submittedName>
        <fullName evidence="2">Uncharacterized protein</fullName>
    </submittedName>
</protein>
<evidence type="ECO:0000256" key="1">
    <source>
        <dbReference type="SAM" id="MobiDB-lite"/>
    </source>
</evidence>
<dbReference type="Proteomes" id="UP000236291">
    <property type="component" value="Unassembled WGS sequence"/>
</dbReference>